<name>A0A2U3KSG1_9BACT</name>
<dbReference type="PANTHER" id="PTHR21240">
    <property type="entry name" value="2-AMINO-3-CARBOXYLMUCONATE-6-SEMIALDEHYDE DECARBOXYLASE"/>
    <property type="match status" value="1"/>
</dbReference>
<keyword evidence="3" id="KW-0378">Hydrolase</keyword>
<evidence type="ECO:0000256" key="1">
    <source>
        <dbReference type="ARBA" id="ARBA00023239"/>
    </source>
</evidence>
<evidence type="ECO:0000313" key="4">
    <source>
        <dbReference type="Proteomes" id="UP000238701"/>
    </source>
</evidence>
<evidence type="ECO:0000313" key="3">
    <source>
        <dbReference type="EMBL" id="SPF42479.1"/>
    </source>
</evidence>
<feature type="domain" description="Amidohydrolase-related" evidence="2">
    <location>
        <begin position="4"/>
        <end position="278"/>
    </location>
</feature>
<keyword evidence="1" id="KW-0456">Lyase</keyword>
<reference evidence="4" key="1">
    <citation type="submission" date="2018-02" db="EMBL/GenBank/DDBJ databases">
        <authorList>
            <person name="Hausmann B."/>
        </authorList>
    </citation>
    <scope>NUCLEOTIDE SEQUENCE [LARGE SCALE GENOMIC DNA]</scope>
    <source>
        <strain evidence="4">Peat soil MAG SbA1</strain>
    </source>
</reference>
<gene>
    <name evidence="3" type="ORF">SBA1_460076</name>
</gene>
<dbReference type="Gene3D" id="3.20.20.140">
    <property type="entry name" value="Metal-dependent hydrolases"/>
    <property type="match status" value="1"/>
</dbReference>
<dbReference type="InterPro" id="IPR006680">
    <property type="entry name" value="Amidohydro-rel"/>
</dbReference>
<dbReference type="CDD" id="cd01292">
    <property type="entry name" value="metallo-dependent_hydrolases"/>
    <property type="match status" value="1"/>
</dbReference>
<dbReference type="OrthoDB" id="9771932at2"/>
<dbReference type="GO" id="GO:0016787">
    <property type="term" value="F:hydrolase activity"/>
    <property type="evidence" value="ECO:0007669"/>
    <property type="project" value="UniProtKB-KW"/>
</dbReference>
<dbReference type="SUPFAM" id="SSF51556">
    <property type="entry name" value="Metallo-dependent hydrolases"/>
    <property type="match status" value="1"/>
</dbReference>
<dbReference type="InterPro" id="IPR032466">
    <property type="entry name" value="Metal_Hydrolase"/>
</dbReference>
<dbReference type="Proteomes" id="UP000238701">
    <property type="component" value="Unassembled WGS sequence"/>
</dbReference>
<protein>
    <submittedName>
        <fullName evidence="3">Amidohydrolase 2</fullName>
    </submittedName>
</protein>
<proteinExistence type="predicted"/>
<dbReference type="PANTHER" id="PTHR21240:SF19">
    <property type="entry name" value="CATALYTIC_ HYDROLASE"/>
    <property type="match status" value="1"/>
</dbReference>
<dbReference type="Pfam" id="PF04909">
    <property type="entry name" value="Amidohydro_2"/>
    <property type="match status" value="1"/>
</dbReference>
<accession>A0A2U3KSG1</accession>
<organism evidence="3 4">
    <name type="scientific">Candidatus Sulfotelmatobacter kueseliae</name>
    <dbReference type="NCBI Taxonomy" id="2042962"/>
    <lineage>
        <taxon>Bacteria</taxon>
        <taxon>Pseudomonadati</taxon>
        <taxon>Acidobacteriota</taxon>
        <taxon>Terriglobia</taxon>
        <taxon>Terriglobales</taxon>
        <taxon>Candidatus Korobacteraceae</taxon>
        <taxon>Candidatus Sulfotelmatobacter</taxon>
    </lineage>
</organism>
<dbReference type="InterPro" id="IPR032465">
    <property type="entry name" value="ACMSD"/>
</dbReference>
<dbReference type="AlphaFoldDB" id="A0A2U3KSG1"/>
<dbReference type="GO" id="GO:0016831">
    <property type="term" value="F:carboxy-lyase activity"/>
    <property type="evidence" value="ECO:0007669"/>
    <property type="project" value="InterPro"/>
</dbReference>
<dbReference type="EMBL" id="OMOD01000140">
    <property type="protein sequence ID" value="SPF42479.1"/>
    <property type="molecule type" value="Genomic_DNA"/>
</dbReference>
<evidence type="ECO:0000259" key="2">
    <source>
        <dbReference type="Pfam" id="PF04909"/>
    </source>
</evidence>
<sequence length="280" mass="31773">MITDCHIHIQPMEMFKPHALELMKRKRANFDQIVEFCRSPKAFLKFLDASGIDRAVLINYVAPEVIGFTSGVNQFVADFVKDDRRRLLSCGSLHPRHTTNVLADVEQILRLGLKMIKIHPPHQLLYPNDYLSGARELEIIYRAAEANGIPVMFHTGTSVFPGARNKYGDPIYVDDVAVDFPKLKILLAHGGRPLWMQTAFFLVRRHPNVYLDISGIPPKTLLQYFSRLEEIASKTLFGTDWPGPGVPDVKKNLDEFRNLPLSETVQQQILSKTALSIWPA</sequence>